<comment type="caution">
    <text evidence="5">The sequence shown here is derived from an EMBL/GenBank/DDBJ whole genome shotgun (WGS) entry which is preliminary data.</text>
</comment>
<dbReference type="PANTHER" id="PTHR33164:SF104">
    <property type="entry name" value="TRANSCRIPTIONAL REGULATORY PROTEIN"/>
    <property type="match status" value="1"/>
</dbReference>
<dbReference type="RefSeq" id="WP_345689840.1">
    <property type="nucleotide sequence ID" value="NZ_BAABIT010000001.1"/>
</dbReference>
<dbReference type="Gene3D" id="1.10.10.10">
    <property type="entry name" value="Winged helix-like DNA-binding domain superfamily/Winged helix DNA-binding domain"/>
    <property type="match status" value="1"/>
</dbReference>
<dbReference type="SMART" id="SM00347">
    <property type="entry name" value="HTH_MARR"/>
    <property type="match status" value="1"/>
</dbReference>
<dbReference type="InterPro" id="IPR039422">
    <property type="entry name" value="MarR/SlyA-like"/>
</dbReference>
<dbReference type="PANTHER" id="PTHR33164">
    <property type="entry name" value="TRANSCRIPTIONAL REGULATOR, MARR FAMILY"/>
    <property type="match status" value="1"/>
</dbReference>
<keyword evidence="3" id="KW-0804">Transcription</keyword>
<evidence type="ECO:0000256" key="3">
    <source>
        <dbReference type="ARBA" id="ARBA00023163"/>
    </source>
</evidence>
<dbReference type="SUPFAM" id="SSF46785">
    <property type="entry name" value="Winged helix' DNA-binding domain"/>
    <property type="match status" value="1"/>
</dbReference>
<evidence type="ECO:0000256" key="1">
    <source>
        <dbReference type="ARBA" id="ARBA00023015"/>
    </source>
</evidence>
<keyword evidence="1" id="KW-0805">Transcription regulation</keyword>
<dbReference type="PROSITE" id="PS01117">
    <property type="entry name" value="HTH_MARR_1"/>
    <property type="match status" value="1"/>
</dbReference>
<keyword evidence="6" id="KW-1185">Reference proteome</keyword>
<evidence type="ECO:0000313" key="5">
    <source>
        <dbReference type="EMBL" id="MFC5026240.1"/>
    </source>
</evidence>
<dbReference type="InterPro" id="IPR036390">
    <property type="entry name" value="WH_DNA-bd_sf"/>
</dbReference>
<dbReference type="InterPro" id="IPR036388">
    <property type="entry name" value="WH-like_DNA-bd_sf"/>
</dbReference>
<dbReference type="EMBL" id="JBHSJD010000024">
    <property type="protein sequence ID" value="MFC5026240.1"/>
    <property type="molecule type" value="Genomic_DNA"/>
</dbReference>
<dbReference type="PROSITE" id="PS50995">
    <property type="entry name" value="HTH_MARR_2"/>
    <property type="match status" value="1"/>
</dbReference>
<evidence type="ECO:0000259" key="4">
    <source>
        <dbReference type="PROSITE" id="PS50995"/>
    </source>
</evidence>
<keyword evidence="2" id="KW-0238">DNA-binding</keyword>
<accession>A0ABV9XPE5</accession>
<name>A0ABV9XPE5_9ACTN</name>
<proteinExistence type="predicted"/>
<dbReference type="InterPro" id="IPR000835">
    <property type="entry name" value="HTH_MarR-typ"/>
</dbReference>
<protein>
    <submittedName>
        <fullName evidence="5">MarR family winged helix-turn-helix transcriptional regulator</fullName>
    </submittedName>
</protein>
<sequence length="164" mass="18586">MAERDWTDEHVARWLPVLPELDPDVEGAVTRMARITVHLRRFREQSLADFELERHEFETLHKLAGRGGTAAPSELAEDLNLAPASVTGRLDALERRGLVRRTPSRADRRRVIVELTPEGRAGWRGAMEVLGHEEYRLLGTLSQEDRVLLNTLLRRIALAAEQAP</sequence>
<feature type="domain" description="HTH marR-type" evidence="4">
    <location>
        <begin position="22"/>
        <end position="158"/>
    </location>
</feature>
<gene>
    <name evidence="5" type="ORF">ACFPM3_29320</name>
</gene>
<evidence type="ECO:0000313" key="6">
    <source>
        <dbReference type="Proteomes" id="UP001595829"/>
    </source>
</evidence>
<dbReference type="Proteomes" id="UP001595829">
    <property type="component" value="Unassembled WGS sequence"/>
</dbReference>
<dbReference type="Pfam" id="PF01047">
    <property type="entry name" value="MarR"/>
    <property type="match status" value="1"/>
</dbReference>
<evidence type="ECO:0000256" key="2">
    <source>
        <dbReference type="ARBA" id="ARBA00023125"/>
    </source>
</evidence>
<organism evidence="5 6">
    <name type="scientific">Streptomyces coeruleoprunus</name>
    <dbReference type="NCBI Taxonomy" id="285563"/>
    <lineage>
        <taxon>Bacteria</taxon>
        <taxon>Bacillati</taxon>
        <taxon>Actinomycetota</taxon>
        <taxon>Actinomycetes</taxon>
        <taxon>Kitasatosporales</taxon>
        <taxon>Streptomycetaceae</taxon>
        <taxon>Streptomyces</taxon>
    </lineage>
</organism>
<dbReference type="PRINTS" id="PR00598">
    <property type="entry name" value="HTHMARR"/>
</dbReference>
<dbReference type="InterPro" id="IPR023187">
    <property type="entry name" value="Tscrpt_reg_MarR-type_CS"/>
</dbReference>
<reference evidence="6" key="1">
    <citation type="journal article" date="2019" name="Int. J. Syst. Evol. Microbiol.">
        <title>The Global Catalogue of Microorganisms (GCM) 10K type strain sequencing project: providing services to taxonomists for standard genome sequencing and annotation.</title>
        <authorList>
            <consortium name="The Broad Institute Genomics Platform"/>
            <consortium name="The Broad Institute Genome Sequencing Center for Infectious Disease"/>
            <person name="Wu L."/>
            <person name="Ma J."/>
        </authorList>
    </citation>
    <scope>NUCLEOTIDE SEQUENCE [LARGE SCALE GENOMIC DNA]</scope>
    <source>
        <strain evidence="6">CGMCC 4.1648</strain>
    </source>
</reference>